<evidence type="ECO:0000313" key="1">
    <source>
        <dbReference type="EMBL" id="VDO87451.1"/>
    </source>
</evidence>
<name>A0A183M0Y5_9TREM</name>
<accession>A0A183M0Y5</accession>
<dbReference type="AlphaFoldDB" id="A0A183M0Y5"/>
<dbReference type="Proteomes" id="UP000277204">
    <property type="component" value="Unassembled WGS sequence"/>
</dbReference>
<evidence type="ECO:0000313" key="2">
    <source>
        <dbReference type="Proteomes" id="UP000277204"/>
    </source>
</evidence>
<gene>
    <name evidence="1" type="ORF">SMRZ_LOCUS9710</name>
</gene>
<keyword evidence="2" id="KW-1185">Reference proteome</keyword>
<dbReference type="EMBL" id="UZAI01004693">
    <property type="protein sequence ID" value="VDO87451.1"/>
    <property type="molecule type" value="Genomic_DNA"/>
</dbReference>
<organism evidence="1 2">
    <name type="scientific">Schistosoma margrebowiei</name>
    <dbReference type="NCBI Taxonomy" id="48269"/>
    <lineage>
        <taxon>Eukaryota</taxon>
        <taxon>Metazoa</taxon>
        <taxon>Spiralia</taxon>
        <taxon>Lophotrochozoa</taxon>
        <taxon>Platyhelminthes</taxon>
        <taxon>Trematoda</taxon>
        <taxon>Digenea</taxon>
        <taxon>Strigeidida</taxon>
        <taxon>Schistosomatoidea</taxon>
        <taxon>Schistosomatidae</taxon>
        <taxon>Schistosoma</taxon>
    </lineage>
</organism>
<sequence>MNTQYTYQLIFVQFYSIPSVHIFEKIISHFYQFDRILVASKIANWLKE</sequence>
<protein>
    <submittedName>
        <fullName evidence="1">Uncharacterized protein</fullName>
    </submittedName>
</protein>
<proteinExistence type="predicted"/>
<reference evidence="1 2" key="1">
    <citation type="submission" date="2018-11" db="EMBL/GenBank/DDBJ databases">
        <authorList>
            <consortium name="Pathogen Informatics"/>
        </authorList>
    </citation>
    <scope>NUCLEOTIDE SEQUENCE [LARGE SCALE GENOMIC DNA]</scope>
    <source>
        <strain evidence="1 2">Zambia</strain>
    </source>
</reference>